<dbReference type="RefSeq" id="XP_045573712.1">
    <property type="nucleotide sequence ID" value="XM_045717756.1"/>
</dbReference>
<evidence type="ECO:0000313" key="4">
    <source>
        <dbReference type="Proteomes" id="UP001652741"/>
    </source>
</evidence>
<evidence type="ECO:0000256" key="1">
    <source>
        <dbReference type="ARBA" id="ARBA00004141"/>
    </source>
</evidence>
<evidence type="ECO:0000256" key="2">
    <source>
        <dbReference type="ARBA" id="ARBA00023136"/>
    </source>
</evidence>
<comment type="subcellular location">
    <subcellularLocation>
        <location evidence="1">Membrane</location>
        <topology evidence="1">Multi-pass membrane protein</topology>
    </subcellularLocation>
</comment>
<evidence type="ECO:0000259" key="3">
    <source>
        <dbReference type="Pfam" id="PF02931"/>
    </source>
</evidence>
<dbReference type="InterPro" id="IPR006202">
    <property type="entry name" value="Neur_chan_lig-bd"/>
</dbReference>
<dbReference type="InterPro" id="IPR036734">
    <property type="entry name" value="Neur_chan_lig-bd_sf"/>
</dbReference>
<keyword evidence="4" id="KW-1185">Reference proteome</keyword>
<dbReference type="Gene3D" id="2.70.170.10">
    <property type="entry name" value="Neurotransmitter-gated ion-channel ligand-binding domain"/>
    <property type="match status" value="1"/>
</dbReference>
<dbReference type="InterPro" id="IPR006201">
    <property type="entry name" value="Neur_channel"/>
</dbReference>
<protein>
    <submittedName>
        <fullName evidence="5">CHRNA7-FAM7A fusion protein-like</fullName>
    </submittedName>
</protein>
<gene>
    <name evidence="5" type="primary">LOC123743050</name>
</gene>
<evidence type="ECO:0000313" key="5">
    <source>
        <dbReference type="RefSeq" id="XP_045573712.1"/>
    </source>
</evidence>
<dbReference type="PROSITE" id="PS00236">
    <property type="entry name" value="NEUROTR_ION_CHANNEL"/>
    <property type="match status" value="1"/>
</dbReference>
<dbReference type="PANTHER" id="PTHR18945">
    <property type="entry name" value="NEUROTRANSMITTER GATED ION CHANNEL"/>
    <property type="match status" value="1"/>
</dbReference>
<feature type="domain" description="Neurotransmitter-gated ion-channel ligand-binding" evidence="3">
    <location>
        <begin position="75"/>
        <end position="156"/>
    </location>
</feature>
<keyword evidence="2" id="KW-0472">Membrane</keyword>
<proteinExistence type="predicted"/>
<organism evidence="4 5">
    <name type="scientific">Salmo salar</name>
    <name type="common">Atlantic salmon</name>
    <dbReference type="NCBI Taxonomy" id="8030"/>
    <lineage>
        <taxon>Eukaryota</taxon>
        <taxon>Metazoa</taxon>
        <taxon>Chordata</taxon>
        <taxon>Craniata</taxon>
        <taxon>Vertebrata</taxon>
        <taxon>Euteleostomi</taxon>
        <taxon>Actinopterygii</taxon>
        <taxon>Neopterygii</taxon>
        <taxon>Teleostei</taxon>
        <taxon>Protacanthopterygii</taxon>
        <taxon>Salmoniformes</taxon>
        <taxon>Salmonidae</taxon>
        <taxon>Salmoninae</taxon>
        <taxon>Salmo</taxon>
    </lineage>
</organism>
<dbReference type="Proteomes" id="UP001652741">
    <property type="component" value="Chromosome ssa05"/>
</dbReference>
<dbReference type="GeneID" id="123743050"/>
<sequence>MTGSGARRRHGRPPMFTSSELRFARRTARTVTAPCLSLSVSVVPFLFLYSLCSVVQHEAVCGYLSAWTLSSAPRAHDKFDATFKSYVLVNSSGFCEYLPPGIFSSACNVDMRWFPFDIQRCELKFGSWTFDGWLLDLQMQEADLSGYMSNGEWELLVESSVCPRPSCISLLHITF</sequence>
<name>A0ABM3ERM6_SALSA</name>
<accession>A0ABM3ERM6</accession>
<dbReference type="Pfam" id="PF02931">
    <property type="entry name" value="Neur_chan_LBD"/>
    <property type="match status" value="1"/>
</dbReference>
<dbReference type="SUPFAM" id="SSF63712">
    <property type="entry name" value="Nicotinic receptor ligand binding domain-like"/>
    <property type="match status" value="1"/>
</dbReference>
<dbReference type="InterPro" id="IPR018000">
    <property type="entry name" value="Neurotransmitter_ion_chnl_CS"/>
</dbReference>
<reference evidence="5" key="1">
    <citation type="submission" date="2025-08" db="UniProtKB">
        <authorList>
            <consortium name="RefSeq"/>
        </authorList>
    </citation>
    <scope>IDENTIFICATION</scope>
</reference>